<organism evidence="1 2">
    <name type="scientific">Agromyces rhizosphaerae</name>
    <dbReference type="NCBI Taxonomy" id="88374"/>
    <lineage>
        <taxon>Bacteria</taxon>
        <taxon>Bacillati</taxon>
        <taxon>Actinomycetota</taxon>
        <taxon>Actinomycetes</taxon>
        <taxon>Micrococcales</taxon>
        <taxon>Microbacteriaceae</taxon>
        <taxon>Agromyces</taxon>
    </lineage>
</organism>
<dbReference type="InterPro" id="IPR024747">
    <property type="entry name" value="Pyridox_Oxase-rel"/>
</dbReference>
<dbReference type="EMBL" id="BSDP01000001">
    <property type="protein sequence ID" value="GLI28628.1"/>
    <property type="molecule type" value="Genomic_DNA"/>
</dbReference>
<gene>
    <name evidence="1" type="ORF">ARHIZOSPH14_28700</name>
</gene>
<evidence type="ECO:0000313" key="2">
    <source>
        <dbReference type="Proteomes" id="UP001144396"/>
    </source>
</evidence>
<keyword evidence="2" id="KW-1185">Reference proteome</keyword>
<evidence type="ECO:0000313" key="1">
    <source>
        <dbReference type="EMBL" id="GLI28628.1"/>
    </source>
</evidence>
<proteinExistence type="predicted"/>
<dbReference type="AlphaFoldDB" id="A0A9W6D2X1"/>
<dbReference type="Pfam" id="PF12900">
    <property type="entry name" value="Pyridox_ox_2"/>
    <property type="match status" value="1"/>
</dbReference>
<protein>
    <recommendedName>
        <fullName evidence="3">Pyridoxamine 5'-phosphate oxidase family protein</fullName>
    </recommendedName>
</protein>
<reference evidence="1" key="1">
    <citation type="submission" date="2022-12" db="EMBL/GenBank/DDBJ databases">
        <title>Reference genome sequencing for broad-spectrum identification of bacterial and archaeal isolates by mass spectrometry.</title>
        <authorList>
            <person name="Sekiguchi Y."/>
            <person name="Tourlousse D.M."/>
        </authorList>
    </citation>
    <scope>NUCLEOTIDE SEQUENCE</scope>
    <source>
        <strain evidence="1">14</strain>
    </source>
</reference>
<dbReference type="RefSeq" id="WP_281886170.1">
    <property type="nucleotide sequence ID" value="NZ_BSDP01000001.1"/>
</dbReference>
<dbReference type="Gene3D" id="2.30.110.10">
    <property type="entry name" value="Electron Transport, Fmn-binding Protein, Chain A"/>
    <property type="match status" value="1"/>
</dbReference>
<evidence type="ECO:0008006" key="3">
    <source>
        <dbReference type="Google" id="ProtNLM"/>
    </source>
</evidence>
<comment type="caution">
    <text evidence="1">The sequence shown here is derived from an EMBL/GenBank/DDBJ whole genome shotgun (WGS) entry which is preliminary data.</text>
</comment>
<accession>A0A9W6D2X1</accession>
<dbReference type="SUPFAM" id="SSF50475">
    <property type="entry name" value="FMN-binding split barrel"/>
    <property type="match status" value="1"/>
</dbReference>
<name>A0A9W6D2X1_9MICO</name>
<sequence length="142" mass="15842">MADIGPIVELSSEECWALLVENELGRLAVSIGDQPEIFPVNYAASDGGILIRTAEGTKLFGVTVNHKVAFEIDDRSEREGWSVVVKGHARTLEHEDEIAAAEQEPLKPWIPTVKRNFVRIEIDEVTGRRVRFGAEPEPDYTE</sequence>
<dbReference type="InterPro" id="IPR012349">
    <property type="entry name" value="Split_barrel_FMN-bd"/>
</dbReference>
<dbReference type="Proteomes" id="UP001144396">
    <property type="component" value="Unassembled WGS sequence"/>
</dbReference>